<name>A0A1N6GI33_9LACT</name>
<organism evidence="3 4">
    <name type="scientific">Carnobacterium alterfunditum</name>
    <dbReference type="NCBI Taxonomy" id="28230"/>
    <lineage>
        <taxon>Bacteria</taxon>
        <taxon>Bacillati</taxon>
        <taxon>Bacillota</taxon>
        <taxon>Bacilli</taxon>
        <taxon>Lactobacillales</taxon>
        <taxon>Carnobacteriaceae</taxon>
        <taxon>Carnobacterium</taxon>
    </lineage>
</organism>
<feature type="transmembrane region" description="Helical" evidence="2">
    <location>
        <begin position="7"/>
        <end position="29"/>
    </location>
</feature>
<dbReference type="STRING" id="28230.SAMN05878443_1229"/>
<dbReference type="PANTHER" id="PTHR33219">
    <property type="entry name" value="YLMG HOMOLOG PROTEIN 2, CHLOROPLASTIC"/>
    <property type="match status" value="1"/>
</dbReference>
<dbReference type="RefSeq" id="WP_211249831.1">
    <property type="nucleotide sequence ID" value="NZ_FSRN01000001.1"/>
</dbReference>
<protein>
    <submittedName>
        <fullName evidence="3">YggT family protein</fullName>
    </submittedName>
</protein>
<accession>A0A1N6GI33</accession>
<dbReference type="AlphaFoldDB" id="A0A1N6GI33"/>
<gene>
    <name evidence="3" type="ORF">SAMN05878443_1229</name>
</gene>
<keyword evidence="4" id="KW-1185">Reference proteome</keyword>
<dbReference type="PANTHER" id="PTHR33219:SF14">
    <property type="entry name" value="PROTEIN COFACTOR ASSEMBLY OF COMPLEX C SUBUNIT B CCB3, CHLOROPLASTIC-RELATED"/>
    <property type="match status" value="1"/>
</dbReference>
<keyword evidence="2" id="KW-0812">Transmembrane</keyword>
<evidence type="ECO:0000313" key="3">
    <source>
        <dbReference type="EMBL" id="SIO07062.1"/>
    </source>
</evidence>
<keyword evidence="2" id="KW-1133">Transmembrane helix</keyword>
<evidence type="ECO:0000313" key="4">
    <source>
        <dbReference type="Proteomes" id="UP000184758"/>
    </source>
</evidence>
<keyword evidence="2" id="KW-0472">Membrane</keyword>
<reference evidence="4" key="1">
    <citation type="submission" date="2016-11" db="EMBL/GenBank/DDBJ databases">
        <authorList>
            <person name="Varghese N."/>
            <person name="Submissions S."/>
        </authorList>
    </citation>
    <scope>NUCLEOTIDE SEQUENCE [LARGE SCALE GENOMIC DNA]</scope>
    <source>
        <strain evidence="4">313</strain>
    </source>
</reference>
<proteinExistence type="inferred from homology"/>
<dbReference type="InterPro" id="IPR003425">
    <property type="entry name" value="CCB3/YggT"/>
</dbReference>
<dbReference type="EMBL" id="FSRN01000001">
    <property type="protein sequence ID" value="SIO07062.1"/>
    <property type="molecule type" value="Genomic_DNA"/>
</dbReference>
<comment type="similarity">
    <text evidence="1">Belongs to the YggT family.</text>
</comment>
<dbReference type="GO" id="GO:0016020">
    <property type="term" value="C:membrane"/>
    <property type="evidence" value="ECO:0007669"/>
    <property type="project" value="InterPro"/>
</dbReference>
<dbReference type="Pfam" id="PF02325">
    <property type="entry name" value="CCB3_YggT"/>
    <property type="match status" value="1"/>
</dbReference>
<dbReference type="Proteomes" id="UP000184758">
    <property type="component" value="Unassembled WGS sequence"/>
</dbReference>
<feature type="transmembrane region" description="Helical" evidence="2">
    <location>
        <begin position="58"/>
        <end position="79"/>
    </location>
</feature>
<sequence length="95" mass="10820">MANFISILYTVLSRGLDIYSTLIIVYILMSWFPGAYQSKFGQILATVCEPYLNFFRRFIPPIGMINFSGIVALVVLNLAKSGLFSLFQLIIRIIY</sequence>
<evidence type="ECO:0000256" key="1">
    <source>
        <dbReference type="ARBA" id="ARBA00010894"/>
    </source>
</evidence>
<evidence type="ECO:0000256" key="2">
    <source>
        <dbReference type="SAM" id="Phobius"/>
    </source>
</evidence>